<evidence type="ECO:0000313" key="3">
    <source>
        <dbReference type="Proteomes" id="UP000006790"/>
    </source>
</evidence>
<reference evidence="3" key="1">
    <citation type="journal article" date="2012" name="G3 (Bethesda)">
        <title>Pichia sorbitophila, an interspecies yeast hybrid reveals early steps of genome resolution following polyploidization.</title>
        <authorList>
            <person name="Leh Louis V."/>
            <person name="Despons L."/>
            <person name="Friedrich A."/>
            <person name="Martin T."/>
            <person name="Durrens P."/>
            <person name="Casaregola S."/>
            <person name="Neuveglise C."/>
            <person name="Fairhead C."/>
            <person name="Marck C."/>
            <person name="Cruz J.A."/>
            <person name="Straub M.L."/>
            <person name="Kugler V."/>
            <person name="Sacerdot C."/>
            <person name="Uzunov Z."/>
            <person name="Thierry A."/>
            <person name="Weiss S."/>
            <person name="Bleykasten C."/>
            <person name="De Montigny J."/>
            <person name="Jacques N."/>
            <person name="Jung P."/>
            <person name="Lemaire M."/>
            <person name="Mallet S."/>
            <person name="Morel G."/>
            <person name="Richard G.F."/>
            <person name="Sarkar A."/>
            <person name="Savel G."/>
            <person name="Schacherer J."/>
            <person name="Seret M.L."/>
            <person name="Talla E."/>
            <person name="Samson G."/>
            <person name="Jubin C."/>
            <person name="Poulain J."/>
            <person name="Vacherie B."/>
            <person name="Barbe V."/>
            <person name="Pelletier E."/>
            <person name="Sherman D.J."/>
            <person name="Westhof E."/>
            <person name="Weissenbach J."/>
            <person name="Baret P.V."/>
            <person name="Wincker P."/>
            <person name="Gaillardin C."/>
            <person name="Dujon B."/>
            <person name="Souciet J.L."/>
        </authorList>
    </citation>
    <scope>NUCLEOTIDE SEQUENCE [LARGE SCALE GENOMIC DNA]</scope>
    <source>
        <strain evidence="3">CBS 270.75 / DBVPG 7215 / KCTC 17166 / NRRL Y-17582</strain>
    </source>
</reference>
<dbReference type="OMA" id="MYLMMEE"/>
<dbReference type="OrthoDB" id="4070623at2759"/>
<sequence>MYLMMEEDIGATNQMDERKADQKSNTVVDPESTLVTDFTEPSAQATKSNKAKNLTVHRNGLKDTFEIIPYIAEPRRFKKRSRSRSEKSSRERRGKIKRRKLAPPQNDRLLHGIVLGSFIGAALTEFVLEKLR</sequence>
<dbReference type="AlphaFoldDB" id="G8JP65"/>
<accession>G8JP65</accession>
<feature type="region of interest" description="Disordered" evidence="1">
    <location>
        <begin position="76"/>
        <end position="104"/>
    </location>
</feature>
<dbReference type="GeneID" id="11473034"/>
<name>G8JP65_ERECY</name>
<feature type="region of interest" description="Disordered" evidence="1">
    <location>
        <begin position="1"/>
        <end position="31"/>
    </location>
</feature>
<protein>
    <submittedName>
        <fullName evidence="2">Uncharacterized protein</fullName>
    </submittedName>
</protein>
<dbReference type="HOGENOM" id="CLU_2037520_0_0_1"/>
<evidence type="ECO:0000256" key="1">
    <source>
        <dbReference type="SAM" id="MobiDB-lite"/>
    </source>
</evidence>
<gene>
    <name evidence="2" type="ordered locus">Ecym_2221</name>
</gene>
<organism evidence="2 3">
    <name type="scientific">Eremothecium cymbalariae (strain CBS 270.75 / DBVPG 7215 / KCTC 17166 / NRRL Y-17582)</name>
    <name type="common">Yeast</name>
    <dbReference type="NCBI Taxonomy" id="931890"/>
    <lineage>
        <taxon>Eukaryota</taxon>
        <taxon>Fungi</taxon>
        <taxon>Dikarya</taxon>
        <taxon>Ascomycota</taxon>
        <taxon>Saccharomycotina</taxon>
        <taxon>Saccharomycetes</taxon>
        <taxon>Saccharomycetales</taxon>
        <taxon>Saccharomycetaceae</taxon>
        <taxon>Eremothecium</taxon>
    </lineage>
</organism>
<dbReference type="InParanoid" id="G8JP65"/>
<keyword evidence="3" id="KW-1185">Reference proteome</keyword>
<dbReference type="EMBL" id="CP002498">
    <property type="protein sequence ID" value="AET37970.1"/>
    <property type="molecule type" value="Genomic_DNA"/>
</dbReference>
<feature type="compositionally biased region" description="Basic residues" evidence="1">
    <location>
        <begin position="92"/>
        <end position="101"/>
    </location>
</feature>
<evidence type="ECO:0000313" key="2">
    <source>
        <dbReference type="EMBL" id="AET37970.1"/>
    </source>
</evidence>
<proteinExistence type="predicted"/>
<dbReference type="Proteomes" id="UP000006790">
    <property type="component" value="Chromosome 2"/>
</dbReference>
<dbReference type="KEGG" id="erc:Ecym_2221"/>
<dbReference type="RefSeq" id="XP_003644787.1">
    <property type="nucleotide sequence ID" value="XM_003644739.1"/>
</dbReference>